<dbReference type="AlphaFoldDB" id="A0A9D2NQ71"/>
<reference evidence="8" key="1">
    <citation type="journal article" date="2021" name="PeerJ">
        <title>Extensive microbial diversity within the chicken gut microbiome revealed by metagenomics and culture.</title>
        <authorList>
            <person name="Gilroy R."/>
            <person name="Ravi A."/>
            <person name="Getino M."/>
            <person name="Pursley I."/>
            <person name="Horton D.L."/>
            <person name="Alikhan N.F."/>
            <person name="Baker D."/>
            <person name="Gharbi K."/>
            <person name="Hall N."/>
            <person name="Watson M."/>
            <person name="Adriaenssens E.M."/>
            <person name="Foster-Nyarko E."/>
            <person name="Jarju S."/>
            <person name="Secka A."/>
            <person name="Antonio M."/>
            <person name="Oren A."/>
            <person name="Chaudhuri R.R."/>
            <person name="La Ragione R."/>
            <person name="Hildebrand F."/>
            <person name="Pallen M.J."/>
        </authorList>
    </citation>
    <scope>NUCLEOTIDE SEQUENCE</scope>
    <source>
        <strain evidence="8">ChiW19-954</strain>
    </source>
</reference>
<comment type="catalytic activity">
    <reaction evidence="1">
        <text>a uridine in RNA = a pseudouridine in RNA</text>
        <dbReference type="Rhea" id="RHEA:48348"/>
        <dbReference type="Rhea" id="RHEA-COMP:12068"/>
        <dbReference type="Rhea" id="RHEA-COMP:12069"/>
        <dbReference type="ChEBI" id="CHEBI:65314"/>
        <dbReference type="ChEBI" id="CHEBI:65315"/>
    </reaction>
</comment>
<keyword evidence="3" id="KW-0413">Isomerase</keyword>
<dbReference type="GO" id="GO:0003723">
    <property type="term" value="F:RNA binding"/>
    <property type="evidence" value="ECO:0007669"/>
    <property type="project" value="UniProtKB-KW"/>
</dbReference>
<organism evidence="8 9">
    <name type="scientific">Candidatus Mediterraneibacter faecipullorum</name>
    <dbReference type="NCBI Taxonomy" id="2838670"/>
    <lineage>
        <taxon>Bacteria</taxon>
        <taxon>Bacillati</taxon>
        <taxon>Bacillota</taxon>
        <taxon>Clostridia</taxon>
        <taxon>Lachnospirales</taxon>
        <taxon>Lachnospiraceae</taxon>
        <taxon>Mediterraneibacter</taxon>
    </lineage>
</organism>
<dbReference type="EMBL" id="DWWO01000109">
    <property type="protein sequence ID" value="HJC34698.1"/>
    <property type="molecule type" value="Genomic_DNA"/>
</dbReference>
<gene>
    <name evidence="8" type="ORF">H9758_08930</name>
</gene>
<dbReference type="InterPro" id="IPR006145">
    <property type="entry name" value="PsdUridine_synth_RsuA/RluA"/>
</dbReference>
<keyword evidence="6" id="KW-0694">RNA-binding</keyword>
<name>A0A9D2NQ71_9FIRM</name>
<dbReference type="Pfam" id="PF00849">
    <property type="entry name" value="PseudoU_synth_2"/>
    <property type="match status" value="1"/>
</dbReference>
<comment type="similarity">
    <text evidence="2">Belongs to the pseudouridine synthase RluA family.</text>
</comment>
<dbReference type="CDD" id="cd02869">
    <property type="entry name" value="PseudoU_synth_RluA_like"/>
    <property type="match status" value="1"/>
</dbReference>
<dbReference type="InterPro" id="IPR002942">
    <property type="entry name" value="S4_RNA-bd"/>
</dbReference>
<dbReference type="Gene3D" id="3.10.290.10">
    <property type="entry name" value="RNA-binding S4 domain"/>
    <property type="match status" value="1"/>
</dbReference>
<reference evidence="8" key="2">
    <citation type="submission" date="2021-04" db="EMBL/GenBank/DDBJ databases">
        <authorList>
            <person name="Gilroy R."/>
        </authorList>
    </citation>
    <scope>NUCLEOTIDE SEQUENCE</scope>
    <source>
        <strain evidence="8">ChiW19-954</strain>
    </source>
</reference>
<dbReference type="Gene3D" id="3.30.2350.10">
    <property type="entry name" value="Pseudouridine synthase"/>
    <property type="match status" value="1"/>
</dbReference>
<dbReference type="CDD" id="cd00165">
    <property type="entry name" value="S4"/>
    <property type="match status" value="1"/>
</dbReference>
<dbReference type="Pfam" id="PF01479">
    <property type="entry name" value="S4"/>
    <property type="match status" value="1"/>
</dbReference>
<feature type="domain" description="RNA-binding S4" evidence="7">
    <location>
        <begin position="13"/>
        <end position="77"/>
    </location>
</feature>
<dbReference type="PANTHER" id="PTHR21600">
    <property type="entry name" value="MITOCHONDRIAL RNA PSEUDOURIDINE SYNTHASE"/>
    <property type="match status" value="1"/>
</dbReference>
<dbReference type="SUPFAM" id="SSF55120">
    <property type="entry name" value="Pseudouridine synthase"/>
    <property type="match status" value="1"/>
</dbReference>
<dbReference type="InterPro" id="IPR050188">
    <property type="entry name" value="RluA_PseudoU_synthase"/>
</dbReference>
<evidence type="ECO:0000256" key="6">
    <source>
        <dbReference type="PROSITE-ProRule" id="PRU00182"/>
    </source>
</evidence>
<evidence type="ECO:0000256" key="4">
    <source>
        <dbReference type="ARBA" id="ARBA00031870"/>
    </source>
</evidence>
<evidence type="ECO:0000259" key="7">
    <source>
        <dbReference type="SMART" id="SM00363"/>
    </source>
</evidence>
<dbReference type="Proteomes" id="UP000823890">
    <property type="component" value="Unassembled WGS sequence"/>
</dbReference>
<sequence>MREIIIRTNEAGQRLDKYLSKYMSLAPKSFFYKMLRKKNITLNGKKASGQEKLCEGDTVKLFLSDETIDKFTEQKRPSQKSIAAPVKLDILYEDKNTIFINKPAGMLSQKAAKDDISLVEYVIGYLFESRQITEEELHTFHPAVCNRLDRNTSGIVAAGKTLAALQELSAMFRERSLKKYYLCLVAGIVAKGGHISGFLTKDQQTNRVSFSEKETTGAARIETEYHPLCAGEGVTLLEVHLITGKTHQIRAHMASMGHPIIGDYKYGSRKINDRYREVYGLTSQLLHSVRLCIPECSGALADLSGKVITAPVPKLFRKICEDKKIQRSCLIWPHGVQEDLEDLH</sequence>
<dbReference type="InterPro" id="IPR036986">
    <property type="entry name" value="S4_RNA-bd_sf"/>
</dbReference>
<evidence type="ECO:0000256" key="5">
    <source>
        <dbReference type="ARBA" id="ARBA00033164"/>
    </source>
</evidence>
<accession>A0A9D2NQ71</accession>
<dbReference type="SMART" id="SM00363">
    <property type="entry name" value="S4"/>
    <property type="match status" value="1"/>
</dbReference>
<dbReference type="PANTHER" id="PTHR21600:SF83">
    <property type="entry name" value="PSEUDOURIDYLATE SYNTHASE RPUSD4, MITOCHONDRIAL"/>
    <property type="match status" value="1"/>
</dbReference>
<proteinExistence type="inferred from homology"/>
<dbReference type="GO" id="GO:0000455">
    <property type="term" value="P:enzyme-directed rRNA pseudouridine synthesis"/>
    <property type="evidence" value="ECO:0007669"/>
    <property type="project" value="UniProtKB-ARBA"/>
</dbReference>
<evidence type="ECO:0000256" key="1">
    <source>
        <dbReference type="ARBA" id="ARBA00000073"/>
    </source>
</evidence>
<dbReference type="InterPro" id="IPR020103">
    <property type="entry name" value="PsdUridine_synth_cat_dom_sf"/>
</dbReference>
<evidence type="ECO:0000313" key="8">
    <source>
        <dbReference type="EMBL" id="HJC34698.1"/>
    </source>
</evidence>
<dbReference type="PROSITE" id="PS50889">
    <property type="entry name" value="S4"/>
    <property type="match status" value="1"/>
</dbReference>
<evidence type="ECO:0000256" key="2">
    <source>
        <dbReference type="ARBA" id="ARBA00010876"/>
    </source>
</evidence>
<evidence type="ECO:0000256" key="3">
    <source>
        <dbReference type="ARBA" id="ARBA00023235"/>
    </source>
</evidence>
<dbReference type="GO" id="GO:0120159">
    <property type="term" value="F:rRNA pseudouridine synthase activity"/>
    <property type="evidence" value="ECO:0007669"/>
    <property type="project" value="UniProtKB-ARBA"/>
</dbReference>
<comment type="caution">
    <text evidence="8">The sequence shown here is derived from an EMBL/GenBank/DDBJ whole genome shotgun (WGS) entry which is preliminary data.</text>
</comment>
<evidence type="ECO:0000313" key="9">
    <source>
        <dbReference type="Proteomes" id="UP000823890"/>
    </source>
</evidence>
<protein>
    <recommendedName>
        <fullName evidence="4">RNA pseudouridylate synthase</fullName>
    </recommendedName>
    <alternativeName>
        <fullName evidence="5">RNA-uridine isomerase</fullName>
    </alternativeName>
</protein>